<feature type="compositionally biased region" description="Low complexity" evidence="1">
    <location>
        <begin position="243"/>
        <end position="257"/>
    </location>
</feature>
<organism evidence="2 3">
    <name type="scientific">Aplosporella prunicola CBS 121167</name>
    <dbReference type="NCBI Taxonomy" id="1176127"/>
    <lineage>
        <taxon>Eukaryota</taxon>
        <taxon>Fungi</taxon>
        <taxon>Dikarya</taxon>
        <taxon>Ascomycota</taxon>
        <taxon>Pezizomycotina</taxon>
        <taxon>Dothideomycetes</taxon>
        <taxon>Dothideomycetes incertae sedis</taxon>
        <taxon>Botryosphaeriales</taxon>
        <taxon>Aplosporellaceae</taxon>
        <taxon>Aplosporella</taxon>
    </lineage>
</organism>
<dbReference type="RefSeq" id="XP_033400930.1">
    <property type="nucleotide sequence ID" value="XM_033546054.1"/>
</dbReference>
<evidence type="ECO:0000313" key="3">
    <source>
        <dbReference type="Proteomes" id="UP000799438"/>
    </source>
</evidence>
<reference evidence="2" key="1">
    <citation type="journal article" date="2020" name="Stud. Mycol.">
        <title>101 Dothideomycetes genomes: a test case for predicting lifestyles and emergence of pathogens.</title>
        <authorList>
            <person name="Haridas S."/>
            <person name="Albert R."/>
            <person name="Binder M."/>
            <person name="Bloem J."/>
            <person name="Labutti K."/>
            <person name="Salamov A."/>
            <person name="Andreopoulos B."/>
            <person name="Baker S."/>
            <person name="Barry K."/>
            <person name="Bills G."/>
            <person name="Bluhm B."/>
            <person name="Cannon C."/>
            <person name="Castanera R."/>
            <person name="Culley D."/>
            <person name="Daum C."/>
            <person name="Ezra D."/>
            <person name="Gonzalez J."/>
            <person name="Henrissat B."/>
            <person name="Kuo A."/>
            <person name="Liang C."/>
            <person name="Lipzen A."/>
            <person name="Lutzoni F."/>
            <person name="Magnuson J."/>
            <person name="Mondo S."/>
            <person name="Nolan M."/>
            <person name="Ohm R."/>
            <person name="Pangilinan J."/>
            <person name="Park H.-J."/>
            <person name="Ramirez L."/>
            <person name="Alfaro M."/>
            <person name="Sun H."/>
            <person name="Tritt A."/>
            <person name="Yoshinaga Y."/>
            <person name="Zwiers L.-H."/>
            <person name="Turgeon B."/>
            <person name="Goodwin S."/>
            <person name="Spatafora J."/>
            <person name="Crous P."/>
            <person name="Grigoriev I."/>
        </authorList>
    </citation>
    <scope>NUCLEOTIDE SEQUENCE</scope>
    <source>
        <strain evidence="2">CBS 121167</strain>
    </source>
</reference>
<name>A0A6A6BNH1_9PEZI</name>
<feature type="region of interest" description="Disordered" evidence="1">
    <location>
        <begin position="92"/>
        <end position="227"/>
    </location>
</feature>
<proteinExistence type="predicted"/>
<evidence type="ECO:0000313" key="2">
    <source>
        <dbReference type="EMBL" id="KAF2145218.1"/>
    </source>
</evidence>
<gene>
    <name evidence="2" type="ORF">K452DRAFT_356510</name>
</gene>
<dbReference type="AlphaFoldDB" id="A0A6A6BNH1"/>
<feature type="compositionally biased region" description="Polar residues" evidence="1">
    <location>
        <begin position="98"/>
        <end position="113"/>
    </location>
</feature>
<feature type="compositionally biased region" description="Pro residues" evidence="1">
    <location>
        <begin position="215"/>
        <end position="225"/>
    </location>
</feature>
<dbReference type="Proteomes" id="UP000799438">
    <property type="component" value="Unassembled WGS sequence"/>
</dbReference>
<keyword evidence="3" id="KW-1185">Reference proteome</keyword>
<sequence>MDASLCALKYVESRPFACVARPLPIRASSAPQRLARQISENLGPLRVEISVFSHLLQLVSQQASSAGESTLTVCTVPKYDSTFFLTPNQIRSQAVDHQPSNARQATRRTSPPHINNHHPQHAPSPAMQTSTAAPTRRDLSPQRPSPTAIPKPHAPQSRPALPAAPQKQRPPQLTKPFTTHEPTPTPSRLLNQSTNHDRTPRLRPRCHSAAQPATPGLPLPPPLPPTSRGEMIERWRRGVRHCSNGNNDNSSSNNTPNHPHRVHDPQHLSHPNRPNAHSHAAMLPDSGESSVHAARGEQPTWFYNRDYQMEYTIVSENGGGMYALF</sequence>
<dbReference type="EMBL" id="ML995478">
    <property type="protein sequence ID" value="KAF2145218.1"/>
    <property type="molecule type" value="Genomic_DNA"/>
</dbReference>
<feature type="compositionally biased region" description="Polar residues" evidence="1">
    <location>
        <begin position="169"/>
        <end position="194"/>
    </location>
</feature>
<accession>A0A6A6BNH1</accession>
<feature type="compositionally biased region" description="Pro residues" evidence="1">
    <location>
        <begin position="143"/>
        <end position="153"/>
    </location>
</feature>
<evidence type="ECO:0000256" key="1">
    <source>
        <dbReference type="SAM" id="MobiDB-lite"/>
    </source>
</evidence>
<dbReference type="GeneID" id="54303560"/>
<protein>
    <submittedName>
        <fullName evidence="2">Uncharacterized protein</fullName>
    </submittedName>
</protein>
<feature type="region of interest" description="Disordered" evidence="1">
    <location>
        <begin position="240"/>
        <end position="293"/>
    </location>
</feature>